<name>A0A392MF77_9FABA</name>
<dbReference type="InterPro" id="IPR002156">
    <property type="entry name" value="RNaseH_domain"/>
</dbReference>
<evidence type="ECO:0000313" key="2">
    <source>
        <dbReference type="EMBL" id="MCH86160.1"/>
    </source>
</evidence>
<dbReference type="Proteomes" id="UP000265520">
    <property type="component" value="Unassembled WGS sequence"/>
</dbReference>
<reference evidence="2 3" key="1">
    <citation type="journal article" date="2018" name="Front. Plant Sci.">
        <title>Red Clover (Trifolium pratense) and Zigzag Clover (T. medium) - A Picture of Genomic Similarities and Differences.</title>
        <authorList>
            <person name="Dluhosova J."/>
            <person name="Istvanek J."/>
            <person name="Nedelnik J."/>
            <person name="Repkova J."/>
        </authorList>
    </citation>
    <scope>NUCLEOTIDE SEQUENCE [LARGE SCALE GENOMIC DNA]</scope>
    <source>
        <strain evidence="3">cv. 10/8</strain>
        <tissue evidence="2">Leaf</tissue>
    </source>
</reference>
<dbReference type="PANTHER" id="PTHR34023:SF4">
    <property type="entry name" value="RNASE H TYPE-1 DOMAIN-CONTAINING PROTEIN"/>
    <property type="match status" value="1"/>
</dbReference>
<dbReference type="InterPro" id="IPR036397">
    <property type="entry name" value="RNaseH_sf"/>
</dbReference>
<gene>
    <name evidence="2" type="ORF">A2U01_0007014</name>
</gene>
<dbReference type="Pfam" id="PF13456">
    <property type="entry name" value="RVT_3"/>
    <property type="match status" value="1"/>
</dbReference>
<dbReference type="GO" id="GO:0003676">
    <property type="term" value="F:nucleic acid binding"/>
    <property type="evidence" value="ECO:0007669"/>
    <property type="project" value="InterPro"/>
</dbReference>
<proteinExistence type="predicted"/>
<protein>
    <submittedName>
        <fullName evidence="2">Putative ribonuclease H protein</fullName>
    </submittedName>
</protein>
<dbReference type="Gene3D" id="3.30.420.10">
    <property type="entry name" value="Ribonuclease H-like superfamily/Ribonuclease H"/>
    <property type="match status" value="1"/>
</dbReference>
<dbReference type="GO" id="GO:0004523">
    <property type="term" value="F:RNA-DNA hybrid ribonuclease activity"/>
    <property type="evidence" value="ECO:0007669"/>
    <property type="project" value="InterPro"/>
</dbReference>
<evidence type="ECO:0000259" key="1">
    <source>
        <dbReference type="Pfam" id="PF13456"/>
    </source>
</evidence>
<organism evidence="2 3">
    <name type="scientific">Trifolium medium</name>
    <dbReference type="NCBI Taxonomy" id="97028"/>
    <lineage>
        <taxon>Eukaryota</taxon>
        <taxon>Viridiplantae</taxon>
        <taxon>Streptophyta</taxon>
        <taxon>Embryophyta</taxon>
        <taxon>Tracheophyta</taxon>
        <taxon>Spermatophyta</taxon>
        <taxon>Magnoliopsida</taxon>
        <taxon>eudicotyledons</taxon>
        <taxon>Gunneridae</taxon>
        <taxon>Pentapetalae</taxon>
        <taxon>rosids</taxon>
        <taxon>fabids</taxon>
        <taxon>Fabales</taxon>
        <taxon>Fabaceae</taxon>
        <taxon>Papilionoideae</taxon>
        <taxon>50 kb inversion clade</taxon>
        <taxon>NPAAA clade</taxon>
        <taxon>Hologalegina</taxon>
        <taxon>IRL clade</taxon>
        <taxon>Trifolieae</taxon>
        <taxon>Trifolium</taxon>
    </lineage>
</organism>
<evidence type="ECO:0000313" key="3">
    <source>
        <dbReference type="Proteomes" id="UP000265520"/>
    </source>
</evidence>
<feature type="non-terminal residue" evidence="2">
    <location>
        <position position="1"/>
    </location>
</feature>
<dbReference type="AlphaFoldDB" id="A0A392MF77"/>
<dbReference type="PANTHER" id="PTHR34023">
    <property type="entry name" value="RNASE H DOMAIN-CONTAINING PROTEIN"/>
    <property type="match status" value="1"/>
</dbReference>
<comment type="caution">
    <text evidence="2">The sequence shown here is derived from an EMBL/GenBank/DDBJ whole genome shotgun (WGS) entry which is preliminary data.</text>
</comment>
<dbReference type="EMBL" id="LXQA010009835">
    <property type="protein sequence ID" value="MCH86160.1"/>
    <property type="molecule type" value="Genomic_DNA"/>
</dbReference>
<sequence length="114" mass="12729">GVVGSVALRVYEGLKVARRLNYHFVELHVDSGCCESPHISNGSLRGRYLLEKIRRLVALDWKVVVHHSYREENQCTDALANHGCNMDVGSVFFGVCLSQLFLADVLGRNARVTD</sequence>
<keyword evidence="3" id="KW-1185">Reference proteome</keyword>
<feature type="domain" description="RNase H type-1" evidence="1">
    <location>
        <begin position="11"/>
        <end position="82"/>
    </location>
</feature>
<accession>A0A392MF77</accession>